<evidence type="ECO:0000256" key="3">
    <source>
        <dbReference type="ARBA" id="ARBA00022801"/>
    </source>
</evidence>
<evidence type="ECO:0000313" key="7">
    <source>
        <dbReference type="EMBL" id="GAA5146900.1"/>
    </source>
</evidence>
<dbReference type="SUPFAM" id="SSF55781">
    <property type="entry name" value="GAF domain-like"/>
    <property type="match status" value="2"/>
</dbReference>
<gene>
    <name evidence="7" type="ORF">GCM10023340_18500</name>
</gene>
<reference evidence="8" key="1">
    <citation type="journal article" date="2019" name="Int. J. Syst. Evol. Microbiol.">
        <title>The Global Catalogue of Microorganisms (GCM) 10K type strain sequencing project: providing services to taxonomists for standard genome sequencing and annotation.</title>
        <authorList>
            <consortium name="The Broad Institute Genomics Platform"/>
            <consortium name="The Broad Institute Genome Sequencing Center for Infectious Disease"/>
            <person name="Wu L."/>
            <person name="Ma J."/>
        </authorList>
    </citation>
    <scope>NUCLEOTIDE SEQUENCE [LARGE SCALE GENOMIC DNA]</scope>
    <source>
        <strain evidence="8">JCM 18459</strain>
    </source>
</reference>
<dbReference type="Gene3D" id="3.30.450.40">
    <property type="match status" value="1"/>
</dbReference>
<dbReference type="InterPro" id="IPR043150">
    <property type="entry name" value="Phytochrome_PHY_sf"/>
</dbReference>
<dbReference type="InterPro" id="IPR052016">
    <property type="entry name" value="Bact_Sigma-Reg"/>
</dbReference>
<evidence type="ECO:0000256" key="2">
    <source>
        <dbReference type="ARBA" id="ARBA00022606"/>
    </source>
</evidence>
<keyword evidence="8" id="KW-1185">Reference proteome</keyword>
<dbReference type="Proteomes" id="UP001500221">
    <property type="component" value="Unassembled WGS sequence"/>
</dbReference>
<dbReference type="Pfam" id="PF08446">
    <property type="entry name" value="PAS_2"/>
    <property type="match status" value="1"/>
</dbReference>
<evidence type="ECO:0000256" key="1">
    <source>
        <dbReference type="ARBA" id="ARBA00022543"/>
    </source>
</evidence>
<evidence type="ECO:0000313" key="8">
    <source>
        <dbReference type="Proteomes" id="UP001500221"/>
    </source>
</evidence>
<dbReference type="SMART" id="SM00065">
    <property type="entry name" value="GAF"/>
    <property type="match status" value="1"/>
</dbReference>
<dbReference type="RefSeq" id="WP_345457345.1">
    <property type="nucleotide sequence ID" value="NZ_BAABKG010000002.1"/>
</dbReference>
<dbReference type="Pfam" id="PF01590">
    <property type="entry name" value="GAF"/>
    <property type="match status" value="1"/>
</dbReference>
<dbReference type="SUPFAM" id="SSF55785">
    <property type="entry name" value="PYP-like sensor domain (PAS domain)"/>
    <property type="match status" value="1"/>
</dbReference>
<sequence length="753" mass="81074">MTRPPAAEHTPAYDVATLTTCDTEPIHVPGAIQPHGVLLALDDDLRLVTCSANCGPMLGTAADEALGRTLAEVAGDDVATAVGRRVEDGYPGDPLTLTPRGLTGAALDGREVDVRVHRSDARIVVELEEQVRSEGTEVGYASARTAMSRLARSATLEDLTYLLAREVRELTAFDRVMVYRFDEQWNGVVVGEAMRDDLNSWLGLHYPASDIPAQARRLYALNPIRLIVDVAYEPVPLHPLFDPGTERPLDMSHAGLRSVSPIHLEYLTNMGVNASMSISIVIDDVLWGLIACHHYSGPHRPSHEARAASEFVTQVASHLIASRARADARDAAVITQAAVAAMCGRIAAAPGDPLDALVADPAILAVVGASGLALNFDGSVRTLGEVPDERLLPAIAAATDDPEMYATSTAYLSRDDARFSEVADVASGVLRIGSQPDRWLMWFRPEQRRVVNWGGDPRNKLLAATEGAAVRLSPRRSFEKWQEITEGQSQPWRPWELDAADELGRQMNALLLLRSREQIAMAESMQRQVVLDRAPVYADVEVVARYRPASTYQLGGDWWDAFELPGRRMAVVVGDVAGHGVTAASAMTQLRTALRAYLHEGHTPAEALDLLDRLMDGLLEVGVATAAVAVIDIAAGAAEIASAGHPAPMMVDTDGHASGVEVARRPLLGVGVGGAPLTRVELPPGAMLVLYTDGLVERRGADLELRTARLHEVAARRPEDVDAEAWADRLIGAFESDDDDTTLLAVSLRAGRV</sequence>
<dbReference type="PROSITE" id="PS50046">
    <property type="entry name" value="PHYTOCHROME_2"/>
    <property type="match status" value="1"/>
</dbReference>
<dbReference type="PRINTS" id="PR01033">
    <property type="entry name" value="PHYTOCHROME"/>
</dbReference>
<name>A0ABP9PHW6_9ACTN</name>
<dbReference type="Gene3D" id="3.30.450.20">
    <property type="entry name" value="PAS domain"/>
    <property type="match status" value="1"/>
</dbReference>
<keyword evidence="3" id="KW-0378">Hydrolase</keyword>
<dbReference type="InterPro" id="IPR001294">
    <property type="entry name" value="Phytochrome"/>
</dbReference>
<dbReference type="SMART" id="SM00331">
    <property type="entry name" value="PP2C_SIG"/>
    <property type="match status" value="1"/>
</dbReference>
<protein>
    <recommendedName>
        <fullName evidence="6">Phytochrome chromophore attachment site domain-containing protein</fullName>
    </recommendedName>
</protein>
<keyword evidence="5" id="KW-0675">Receptor</keyword>
<keyword evidence="4" id="KW-0157">Chromophore</keyword>
<dbReference type="Pfam" id="PF00360">
    <property type="entry name" value="PHY"/>
    <property type="match status" value="1"/>
</dbReference>
<evidence type="ECO:0000256" key="4">
    <source>
        <dbReference type="ARBA" id="ARBA00022991"/>
    </source>
</evidence>
<dbReference type="InterPro" id="IPR013654">
    <property type="entry name" value="PAS_2"/>
</dbReference>
<dbReference type="InterPro" id="IPR001932">
    <property type="entry name" value="PPM-type_phosphatase-like_dom"/>
</dbReference>
<organism evidence="7 8">
    <name type="scientific">Nocardioides marinquilinus</name>
    <dbReference type="NCBI Taxonomy" id="1210400"/>
    <lineage>
        <taxon>Bacteria</taxon>
        <taxon>Bacillati</taxon>
        <taxon>Actinomycetota</taxon>
        <taxon>Actinomycetes</taxon>
        <taxon>Propionibacteriales</taxon>
        <taxon>Nocardioidaceae</taxon>
        <taxon>Nocardioides</taxon>
    </lineage>
</organism>
<comment type="caution">
    <text evidence="7">The sequence shown here is derived from an EMBL/GenBank/DDBJ whole genome shotgun (WGS) entry which is preliminary data.</text>
</comment>
<dbReference type="InterPro" id="IPR013515">
    <property type="entry name" value="Phytochrome_cen-reg"/>
</dbReference>
<dbReference type="InterPro" id="IPR029016">
    <property type="entry name" value="GAF-like_dom_sf"/>
</dbReference>
<dbReference type="InterPro" id="IPR003018">
    <property type="entry name" value="GAF"/>
</dbReference>
<dbReference type="EMBL" id="BAABKG010000002">
    <property type="protein sequence ID" value="GAA5146900.1"/>
    <property type="molecule type" value="Genomic_DNA"/>
</dbReference>
<dbReference type="Gene3D" id="3.30.450.270">
    <property type="match status" value="1"/>
</dbReference>
<dbReference type="SUPFAM" id="SSF81606">
    <property type="entry name" value="PP2C-like"/>
    <property type="match status" value="1"/>
</dbReference>
<dbReference type="Gene3D" id="3.60.40.10">
    <property type="entry name" value="PPM-type phosphatase domain"/>
    <property type="match status" value="1"/>
</dbReference>
<evidence type="ECO:0000256" key="5">
    <source>
        <dbReference type="ARBA" id="ARBA00023170"/>
    </source>
</evidence>
<dbReference type="Pfam" id="PF07228">
    <property type="entry name" value="SpoIIE"/>
    <property type="match status" value="1"/>
</dbReference>
<proteinExistence type="predicted"/>
<dbReference type="InterPro" id="IPR036457">
    <property type="entry name" value="PPM-type-like_dom_sf"/>
</dbReference>
<dbReference type="InterPro" id="IPR016132">
    <property type="entry name" value="Phyto_chromo_attachment"/>
</dbReference>
<accession>A0ABP9PHW6</accession>
<dbReference type="InterPro" id="IPR035965">
    <property type="entry name" value="PAS-like_dom_sf"/>
</dbReference>
<feature type="domain" description="Phytochrome chromophore attachment site" evidence="6">
    <location>
        <begin position="155"/>
        <end position="314"/>
    </location>
</feature>
<keyword evidence="1" id="KW-0600">Photoreceptor protein</keyword>
<dbReference type="PANTHER" id="PTHR43156:SF2">
    <property type="entry name" value="STAGE II SPORULATION PROTEIN E"/>
    <property type="match status" value="1"/>
</dbReference>
<dbReference type="PANTHER" id="PTHR43156">
    <property type="entry name" value="STAGE II SPORULATION PROTEIN E-RELATED"/>
    <property type="match status" value="1"/>
</dbReference>
<keyword evidence="2" id="KW-0716">Sensory transduction</keyword>
<evidence type="ECO:0000259" key="6">
    <source>
        <dbReference type="PROSITE" id="PS50046"/>
    </source>
</evidence>